<gene>
    <name evidence="2" type="ORF">ADUPG1_004563</name>
</gene>
<sequence length="115" mass="12786">MTIVELIRKDQDSESTIGRLYVEGVEVCYTLEEPWRNNEPDVSCIPEGIYPLELEYSPSKGCKLWTIKNVPGRKYVRIHIGNTVDDTEGCPLTGTKPGTLEGKKAVLGSTPAFNK</sequence>
<feature type="non-terminal residue" evidence="2">
    <location>
        <position position="115"/>
    </location>
</feature>
<reference evidence="2" key="1">
    <citation type="submission" date="2022-03" db="EMBL/GenBank/DDBJ databases">
        <title>Draft genome sequence of Aduncisulcus paluster, a free-living microaerophilic Fornicata.</title>
        <authorList>
            <person name="Yuyama I."/>
            <person name="Kume K."/>
            <person name="Tamura T."/>
            <person name="Inagaki Y."/>
            <person name="Hashimoto T."/>
        </authorList>
    </citation>
    <scope>NUCLEOTIDE SEQUENCE</scope>
    <source>
        <strain evidence="2">NY0171</strain>
    </source>
</reference>
<keyword evidence="3" id="KW-1185">Reference proteome</keyword>
<name>A0ABQ5JZV8_9EUKA</name>
<accession>A0ABQ5JZV8</accession>
<feature type="domain" description="DUF5675" evidence="1">
    <location>
        <begin position="6"/>
        <end position="115"/>
    </location>
</feature>
<organism evidence="2 3">
    <name type="scientific">Aduncisulcus paluster</name>
    <dbReference type="NCBI Taxonomy" id="2918883"/>
    <lineage>
        <taxon>Eukaryota</taxon>
        <taxon>Metamonada</taxon>
        <taxon>Carpediemonas-like organisms</taxon>
        <taxon>Aduncisulcus</taxon>
    </lineage>
</organism>
<protein>
    <recommendedName>
        <fullName evidence="1">DUF5675 domain-containing protein</fullName>
    </recommendedName>
</protein>
<evidence type="ECO:0000313" key="2">
    <source>
        <dbReference type="EMBL" id="GKT23852.1"/>
    </source>
</evidence>
<dbReference type="InterPro" id="IPR043732">
    <property type="entry name" value="DUF5675"/>
</dbReference>
<evidence type="ECO:0000259" key="1">
    <source>
        <dbReference type="Pfam" id="PF18925"/>
    </source>
</evidence>
<proteinExistence type="predicted"/>
<comment type="caution">
    <text evidence="2">The sequence shown here is derived from an EMBL/GenBank/DDBJ whole genome shotgun (WGS) entry which is preliminary data.</text>
</comment>
<dbReference type="Proteomes" id="UP001057375">
    <property type="component" value="Unassembled WGS sequence"/>
</dbReference>
<dbReference type="EMBL" id="BQXS01006937">
    <property type="protein sequence ID" value="GKT23852.1"/>
    <property type="molecule type" value="Genomic_DNA"/>
</dbReference>
<dbReference type="Pfam" id="PF18925">
    <property type="entry name" value="DUF5675"/>
    <property type="match status" value="1"/>
</dbReference>
<evidence type="ECO:0000313" key="3">
    <source>
        <dbReference type="Proteomes" id="UP001057375"/>
    </source>
</evidence>